<dbReference type="Proteomes" id="UP000192418">
    <property type="component" value="Unassembled WGS sequence"/>
</dbReference>
<feature type="transmembrane region" description="Helical" evidence="1">
    <location>
        <begin position="346"/>
        <end position="368"/>
    </location>
</feature>
<gene>
    <name evidence="3" type="ORF">SAMN02746065_12054</name>
</gene>
<evidence type="ECO:0000313" key="3">
    <source>
        <dbReference type="EMBL" id="SMD00724.1"/>
    </source>
</evidence>
<feature type="transmembrane region" description="Helical" evidence="1">
    <location>
        <begin position="315"/>
        <end position="334"/>
    </location>
</feature>
<sequence length="401" mass="44123">MTALMSQMPEQLEELSSSTDFTLSTKSVKILSSMPDNGGSYYSNLKLQPLETHEKAGYQLCSHVEDFIFTKAGTVPKIKTQLSRDDIFSTIMVRCGIGRNNYRVAPGLYGVGEPGRTSEVLVTANFKLSFDHLRQELKGINVWILVLDTRGVNVWCAAGKGTFSTSELVHRIESTGLNLVVDHKRVIVPQLGATGVSARLVQERCGFRVVFGPIRSRDMVEFLQNRRRVTPGMRQITFTLAERFVLTPVEIRIAAKSVFIMALALVFISGIGPQIFSLEQAWNKGRTGIVMILTGVLSGTVVTPVLLPWLPFRQFAAKGIVSGSVLAATLLFFLPLTQGGIKGSMALFLFSVAISSYFAMGFTGATPFTSPSGVEKEMKRFIPIQAILMLISMVLWIYSSF</sequence>
<protein>
    <submittedName>
        <fullName evidence="3">CO dehydrogenase/acetyl-CoA synthase delta subunit</fullName>
    </submittedName>
</protein>
<keyword evidence="1" id="KW-0472">Membrane</keyword>
<dbReference type="NCBIfam" id="NF040863">
    <property type="entry name" value="HgcA_corrinoid"/>
    <property type="match status" value="1"/>
</dbReference>
<proteinExistence type="predicted"/>
<dbReference type="InterPro" id="IPR016041">
    <property type="entry name" value="Ac-CoA_synth_d_su_TIM-brl"/>
</dbReference>
<reference evidence="3 4" key="1">
    <citation type="submission" date="2017-04" db="EMBL/GenBank/DDBJ databases">
        <authorList>
            <person name="Afonso C.L."/>
            <person name="Miller P.J."/>
            <person name="Scott M.A."/>
            <person name="Spackman E."/>
            <person name="Goraichik I."/>
            <person name="Dimitrov K.M."/>
            <person name="Suarez D.L."/>
            <person name="Swayne D.E."/>
        </authorList>
    </citation>
    <scope>NUCLEOTIDE SEQUENCE [LARGE SCALE GENOMIC DNA]</scope>
    <source>
        <strain evidence="3 4">DSM 3385</strain>
    </source>
</reference>
<evidence type="ECO:0000259" key="2">
    <source>
        <dbReference type="Pfam" id="PF03599"/>
    </source>
</evidence>
<dbReference type="RefSeq" id="WP_084070942.1">
    <property type="nucleotide sequence ID" value="NZ_FWXY01000020.1"/>
</dbReference>
<dbReference type="Pfam" id="PF03599">
    <property type="entry name" value="CdhD"/>
    <property type="match status" value="1"/>
</dbReference>
<keyword evidence="1" id="KW-0812">Transmembrane</keyword>
<organism evidence="3 4">
    <name type="scientific">Desulfocicer vacuolatum DSM 3385</name>
    <dbReference type="NCBI Taxonomy" id="1121400"/>
    <lineage>
        <taxon>Bacteria</taxon>
        <taxon>Pseudomonadati</taxon>
        <taxon>Thermodesulfobacteriota</taxon>
        <taxon>Desulfobacteria</taxon>
        <taxon>Desulfobacterales</taxon>
        <taxon>Desulfobacteraceae</taxon>
        <taxon>Desulfocicer</taxon>
    </lineage>
</organism>
<keyword evidence="4" id="KW-1185">Reference proteome</keyword>
<accession>A0A1W2DTC2</accession>
<dbReference type="Gene3D" id="3.40.50.11600">
    <property type="match status" value="1"/>
</dbReference>
<evidence type="ECO:0000256" key="1">
    <source>
        <dbReference type="SAM" id="Phobius"/>
    </source>
</evidence>
<evidence type="ECO:0000313" key="4">
    <source>
        <dbReference type="Proteomes" id="UP000192418"/>
    </source>
</evidence>
<dbReference type="STRING" id="1121400.SAMN02746065_12054"/>
<feature type="domain" description="CO dehydrogenase/acetyl-CoA synthase delta subunit TIM barrel" evidence="2">
    <location>
        <begin position="100"/>
        <end position="221"/>
    </location>
</feature>
<dbReference type="AlphaFoldDB" id="A0A1W2DTC2"/>
<dbReference type="EMBL" id="FWXY01000020">
    <property type="protein sequence ID" value="SMD00724.1"/>
    <property type="molecule type" value="Genomic_DNA"/>
</dbReference>
<name>A0A1W2DTC2_9BACT</name>
<feature type="transmembrane region" description="Helical" evidence="1">
    <location>
        <begin position="258"/>
        <end position="276"/>
    </location>
</feature>
<feature type="transmembrane region" description="Helical" evidence="1">
    <location>
        <begin position="288"/>
        <end position="309"/>
    </location>
</feature>
<keyword evidence="1" id="KW-1133">Transmembrane helix</keyword>
<dbReference type="OrthoDB" id="2079583at2"/>
<feature type="transmembrane region" description="Helical" evidence="1">
    <location>
        <begin position="380"/>
        <end position="398"/>
    </location>
</feature>